<dbReference type="RefSeq" id="WP_087617389.1">
    <property type="nucleotide sequence ID" value="NZ_JAFBEY010000001.1"/>
</dbReference>
<name>A0ABX3ZHI5_9BACL</name>
<dbReference type="EMBL" id="NHNT01000005">
    <property type="protein sequence ID" value="OUZ39188.1"/>
    <property type="molecule type" value="Genomic_DNA"/>
</dbReference>
<gene>
    <name evidence="2" type="ORF">CBM15_10030</name>
</gene>
<evidence type="ECO:0000313" key="2">
    <source>
        <dbReference type="EMBL" id="OUZ39188.1"/>
    </source>
</evidence>
<reference evidence="2 3" key="1">
    <citation type="journal article" date="2017" name="Int. J. Syst. Evol. Microbiol.">
        <title>Solibacillus kalamii sp. nov., isolated from a high-efficiency particulate arrestance filter system used in the International Space Station.</title>
        <authorList>
            <person name="Checinska Sielaff A."/>
            <person name="Kumar R.M."/>
            <person name="Pal D."/>
            <person name="Mayilraj S."/>
            <person name="Venkateswaran K."/>
        </authorList>
    </citation>
    <scope>NUCLEOTIDE SEQUENCE [LARGE SCALE GENOMIC DNA]</scope>
    <source>
        <strain evidence="2 3">ISSFR-015</strain>
    </source>
</reference>
<sequence>MSIYKELNEVAIDLSEFDVSPLTNYEKKRVQKLVKKKLKLVKSHKGMGVAAATLAIGLLAMNHQTIANMPFIAALLEDWQVTEQVDWSPYKTVIGETRTTEMGDLTLNEVLVNYDKIMISATFDKNEDTVFSYRHQLRPTVIINGEKVETKGTSAQSIAQNSSKYAIYNEITLAEPVADANFDVQIIYDRMHKAKTETIEGEQLQQPWIFDIKAFQIAVQNETTVHDLHQTIQLQNGDHFFINRIVTTPISTTIYYSGFSSDHSPNINLFDAEGNRYHWNSAYGNDDGTGEINYTGASFVESELFIQVFSTSTEDDAISGKIKILN</sequence>
<dbReference type="Proteomes" id="UP000196594">
    <property type="component" value="Unassembled WGS sequence"/>
</dbReference>
<dbReference type="InterPro" id="IPR040680">
    <property type="entry name" value="DUF5643"/>
</dbReference>
<evidence type="ECO:0000259" key="1">
    <source>
        <dbReference type="Pfam" id="PF18705"/>
    </source>
</evidence>
<comment type="caution">
    <text evidence="2">The sequence shown here is derived from an EMBL/GenBank/DDBJ whole genome shotgun (WGS) entry which is preliminary data.</text>
</comment>
<organism evidence="2 3">
    <name type="scientific">Solibacillus kalamii</name>
    <dbReference type="NCBI Taxonomy" id="1748298"/>
    <lineage>
        <taxon>Bacteria</taxon>
        <taxon>Bacillati</taxon>
        <taxon>Bacillota</taxon>
        <taxon>Bacilli</taxon>
        <taxon>Bacillales</taxon>
        <taxon>Caryophanaceae</taxon>
        <taxon>Solibacillus</taxon>
    </lineage>
</organism>
<dbReference type="Gene3D" id="2.60.40.1630">
    <property type="entry name" value="bacillus anthracis domain"/>
    <property type="match status" value="1"/>
</dbReference>
<dbReference type="Pfam" id="PF18705">
    <property type="entry name" value="DUF5643"/>
    <property type="match status" value="1"/>
</dbReference>
<evidence type="ECO:0000313" key="3">
    <source>
        <dbReference type="Proteomes" id="UP000196594"/>
    </source>
</evidence>
<feature type="domain" description="DUF5643" evidence="1">
    <location>
        <begin position="223"/>
        <end position="312"/>
    </location>
</feature>
<keyword evidence="3" id="KW-1185">Reference proteome</keyword>
<proteinExistence type="predicted"/>
<protein>
    <recommendedName>
        <fullName evidence="1">DUF5643 domain-containing protein</fullName>
    </recommendedName>
</protein>
<accession>A0ABX3ZHI5</accession>